<keyword evidence="7 9" id="KW-0010">Activator</keyword>
<dbReference type="CDD" id="cd18793">
    <property type="entry name" value="SF2_C_SNF"/>
    <property type="match status" value="1"/>
</dbReference>
<dbReference type="Proteomes" id="UP001158598">
    <property type="component" value="Chromosome"/>
</dbReference>
<name>A0AA35XV95_METCP</name>
<dbReference type="Gene3D" id="6.10.140.1500">
    <property type="match status" value="1"/>
</dbReference>
<dbReference type="GO" id="GO:0003677">
    <property type="term" value="F:DNA binding"/>
    <property type="evidence" value="ECO:0007669"/>
    <property type="project" value="UniProtKB-KW"/>
</dbReference>
<evidence type="ECO:0000313" key="12">
    <source>
        <dbReference type="EMBL" id="CAI8826758.1"/>
    </source>
</evidence>
<feature type="domain" description="Helicase ATP-binding" evidence="10">
    <location>
        <begin position="167"/>
        <end position="336"/>
    </location>
</feature>
<dbReference type="Pfam" id="PF00271">
    <property type="entry name" value="Helicase_C"/>
    <property type="match status" value="1"/>
</dbReference>
<dbReference type="Gene3D" id="2.30.30.140">
    <property type="match status" value="1"/>
</dbReference>
<comment type="subunit">
    <text evidence="9">Interacts with the RNAP. Has a higher affinity for the core RNAP than for the holoenzyme. Its ATPase activity is stimulated by binding to RNAP.</text>
</comment>
<feature type="domain" description="Helicase C-terminal" evidence="11">
    <location>
        <begin position="479"/>
        <end position="635"/>
    </location>
</feature>
<dbReference type="Gene3D" id="3.40.50.300">
    <property type="entry name" value="P-loop containing nucleotide triphosphate hydrolases"/>
    <property type="match status" value="1"/>
</dbReference>
<dbReference type="PROSITE" id="PS51194">
    <property type="entry name" value="HELICASE_CTER"/>
    <property type="match status" value="1"/>
</dbReference>
<dbReference type="InterPro" id="IPR000330">
    <property type="entry name" value="SNF2_N"/>
</dbReference>
<evidence type="ECO:0000256" key="4">
    <source>
        <dbReference type="ARBA" id="ARBA00022840"/>
    </source>
</evidence>
<evidence type="ECO:0000256" key="1">
    <source>
        <dbReference type="ARBA" id="ARBA00022741"/>
    </source>
</evidence>
<dbReference type="PANTHER" id="PTHR45766:SF6">
    <property type="entry name" value="SWI_SNF-RELATED MATRIX-ASSOCIATED ACTIN-DEPENDENT REGULATOR OF CHROMATIN SUBFAMILY A-LIKE PROTEIN 1"/>
    <property type="match status" value="1"/>
</dbReference>
<dbReference type="EMBL" id="OX458332">
    <property type="protein sequence ID" value="CAI8826758.1"/>
    <property type="molecule type" value="Genomic_DNA"/>
</dbReference>
<protein>
    <recommendedName>
        <fullName evidence="9">RNA polymerase-associated protein RapA</fullName>
        <ecNumber evidence="9">3.6.4.-</ecNumber>
    </recommendedName>
    <alternativeName>
        <fullName evidence="9">ATP-dependent helicase HepA</fullName>
    </alternativeName>
</protein>
<comment type="similarity">
    <text evidence="9">Belongs to the SNF2/RAD54 helicase family. RapA subfamily.</text>
</comment>
<dbReference type="AlphaFoldDB" id="A0AA35XV95"/>
<evidence type="ECO:0000259" key="11">
    <source>
        <dbReference type="PROSITE" id="PS51194"/>
    </source>
</evidence>
<evidence type="ECO:0000256" key="8">
    <source>
        <dbReference type="ARBA" id="ARBA00023163"/>
    </source>
</evidence>
<dbReference type="InterPro" id="IPR057342">
    <property type="entry name" value="DEXDc_RapA"/>
</dbReference>
<evidence type="ECO:0000256" key="9">
    <source>
        <dbReference type="HAMAP-Rule" id="MF_01821"/>
    </source>
</evidence>
<dbReference type="InterPro" id="IPR038718">
    <property type="entry name" value="SNF2-like_sf"/>
</dbReference>
<keyword evidence="5 9" id="KW-0805">Transcription regulation</keyword>
<dbReference type="GO" id="GO:0005524">
    <property type="term" value="F:ATP binding"/>
    <property type="evidence" value="ECO:0007669"/>
    <property type="project" value="UniProtKB-UniRule"/>
</dbReference>
<dbReference type="InterPro" id="IPR040766">
    <property type="entry name" value="Tudor_2_RapA"/>
</dbReference>
<feature type="short sequence motif" description="DEAH box" evidence="9">
    <location>
        <begin position="282"/>
        <end position="285"/>
    </location>
</feature>
<dbReference type="HAMAP" id="MF_01821">
    <property type="entry name" value="Helicase_RapA"/>
    <property type="match status" value="1"/>
</dbReference>
<keyword evidence="4 9" id="KW-0067">ATP-binding</keyword>
<evidence type="ECO:0000256" key="3">
    <source>
        <dbReference type="ARBA" id="ARBA00022806"/>
    </source>
</evidence>
<gene>
    <name evidence="9 12" type="primary">rapA</name>
    <name evidence="12" type="ORF">MCNOR_2050</name>
</gene>
<evidence type="ECO:0000256" key="7">
    <source>
        <dbReference type="ARBA" id="ARBA00023159"/>
    </source>
</evidence>
<dbReference type="GO" id="GO:0016817">
    <property type="term" value="F:hydrolase activity, acting on acid anhydrides"/>
    <property type="evidence" value="ECO:0007669"/>
    <property type="project" value="InterPro"/>
</dbReference>
<dbReference type="InterPro" id="IPR023949">
    <property type="entry name" value="Helicase_RapA"/>
</dbReference>
<feature type="binding site" evidence="9">
    <location>
        <begin position="180"/>
        <end position="187"/>
    </location>
    <ligand>
        <name>ATP</name>
        <dbReference type="ChEBI" id="CHEBI:30616"/>
    </ligand>
</feature>
<dbReference type="PROSITE" id="PS51192">
    <property type="entry name" value="HELICASE_ATP_BIND_1"/>
    <property type="match status" value="1"/>
</dbReference>
<evidence type="ECO:0000313" key="13">
    <source>
        <dbReference type="Proteomes" id="UP001158598"/>
    </source>
</evidence>
<evidence type="ECO:0000256" key="5">
    <source>
        <dbReference type="ARBA" id="ARBA00023015"/>
    </source>
</evidence>
<dbReference type="InterPro" id="IPR049730">
    <property type="entry name" value="SNF2/RAD54-like_C"/>
</dbReference>
<dbReference type="InterPro" id="IPR001650">
    <property type="entry name" value="Helicase_C-like"/>
</dbReference>
<dbReference type="SMART" id="SM00487">
    <property type="entry name" value="DEXDc"/>
    <property type="match status" value="1"/>
</dbReference>
<dbReference type="CDD" id="cd18011">
    <property type="entry name" value="DEXDc_RapA"/>
    <property type="match status" value="1"/>
</dbReference>
<dbReference type="Pfam" id="PF18339">
    <property type="entry name" value="Tudor_1_RapA"/>
    <property type="match status" value="1"/>
</dbReference>
<dbReference type="Gene3D" id="3.40.50.10810">
    <property type="entry name" value="Tandem AAA-ATPase domain"/>
    <property type="match status" value="1"/>
</dbReference>
<keyword evidence="3 9" id="KW-0347">Helicase</keyword>
<dbReference type="SMART" id="SM00490">
    <property type="entry name" value="HELICc"/>
    <property type="match status" value="1"/>
</dbReference>
<dbReference type="InterPro" id="IPR040765">
    <property type="entry name" value="Tudor_1_RapA"/>
</dbReference>
<dbReference type="InterPro" id="IPR027417">
    <property type="entry name" value="P-loop_NTPase"/>
</dbReference>
<dbReference type="PANTHER" id="PTHR45766">
    <property type="entry name" value="DNA ANNEALING HELICASE AND ENDONUCLEASE ZRANB3 FAMILY MEMBER"/>
    <property type="match status" value="1"/>
</dbReference>
<comment type="function">
    <text evidence="9">Transcription regulator that activates transcription by stimulating RNA polymerase (RNAP) recycling in case of stress conditions such as supercoiled DNA or high salt concentrations. Probably acts by releasing the RNAP, when it is trapped or immobilized on tightly supercoiled DNA. Does not activate transcription on linear DNA. Probably not involved in DNA repair.</text>
</comment>
<dbReference type="Pfam" id="PF00176">
    <property type="entry name" value="SNF2-rel_dom"/>
    <property type="match status" value="1"/>
</dbReference>
<keyword evidence="8 9" id="KW-0804">Transcription</keyword>
<dbReference type="Gene3D" id="2.30.30.930">
    <property type="match status" value="1"/>
</dbReference>
<accession>A0AA35XV95</accession>
<dbReference type="Pfam" id="PF12137">
    <property type="entry name" value="RapA_C"/>
    <property type="match status" value="1"/>
</dbReference>
<dbReference type="RefSeq" id="WP_026046056.1">
    <property type="nucleotide sequence ID" value="NZ_OX458332.1"/>
</dbReference>
<reference evidence="12" key="1">
    <citation type="submission" date="2023-03" db="EMBL/GenBank/DDBJ databases">
        <authorList>
            <person name="Pearce D."/>
        </authorList>
    </citation>
    <scope>NUCLEOTIDE SEQUENCE</scope>
    <source>
        <strain evidence="12">Mc</strain>
    </source>
</reference>
<dbReference type="Pfam" id="PF18337">
    <property type="entry name" value="Tudor_RapA"/>
    <property type="match status" value="1"/>
</dbReference>
<keyword evidence="2 9" id="KW-0378">Hydrolase</keyword>
<sequence>MAGPLPTLRSGQRWISDTEPELGLGTVVGVEHDRVTVSFIASGERRIYAVGNAPLSRVRFAAGDRVESVDGWSMQVEEVEEQDGLLVYLGKDADGKPRTLEEIELNPFLQFNRPQDRLLSGQIDPGDVFRLRIETGEKLARLEQSPVLGLVGPRTALIPHQLYIAHEVASRHAPRVLLADEVGLGKTIEAGLIIHHRVLTGRTEKVLILVPNMLLHQWLVEMLRRFNLRFSLIGEDAYEDAAEEGSPFKNVNLALSSLDFILKDPERRRYVLDVAWDMVVIDEAHHLEWTPEKPSPAYAFVEMLARRTPGLLLLTATPEQLGKLGHFARLRLLDPDRFFDFEQFRQEEQEYTALAGVIDKLLDSPRLDADTLGQLQRFLRHDRADALVGDLNDPEHAAAARNALIQLLLDRHGTGRVLFRNTRNTVHGFPSRLLHGRPLPLPEHYRTQEASLEARLWPESSRPDPDWWRHDPRVHWLLDIAQRLKPSRSKLLVICHRQQTAVDLENALRTLGGVRAAVFHEGMSIIARDRAAAWFAEEEEGAQVLVCSEIGSEGRNFQFAHHLVLFDLPLDPNLLEQRIGRLDRIGQHHSIDIHVPYFEDSAQEILFRWYHEGLDAFHRPAAAGAAVFARLGDELRRVLLAPDTHAGITLIQDTRTLAETIEAELHAGRDRLLELNSCRPEPANRLVEAVAAWDRDTALWPWLEAVCDAYGVVVEEHSTDCYILRPGEHLRVPKFPELPEDGVTVTLNRDVALAREDMVFLSWEHPLVRGAIDLVLNGEHGNASLGFVSHPALASGQMLLETFHRIECPAPRRLQLFRFLPTTQLRTLLDHRGQDLGRIAMAEFDERPQTFEPANVRAFVRSQKPNLEKLLALAETRAGTRLAEIVADSSRRMLDEMTNELKRLAALRSVNPSVRQEELDRLKDDAVEMHGYLQAARLRLDAVRLLITV</sequence>
<evidence type="ECO:0000256" key="2">
    <source>
        <dbReference type="ARBA" id="ARBA00022801"/>
    </source>
</evidence>
<keyword evidence="1 9" id="KW-0547">Nucleotide-binding</keyword>
<dbReference type="SUPFAM" id="SSF52540">
    <property type="entry name" value="P-loop containing nucleoside triphosphate hydrolases"/>
    <property type="match status" value="2"/>
</dbReference>
<dbReference type="InterPro" id="IPR022737">
    <property type="entry name" value="RapA_C"/>
</dbReference>
<evidence type="ECO:0000259" key="10">
    <source>
        <dbReference type="PROSITE" id="PS51192"/>
    </source>
</evidence>
<dbReference type="NCBIfam" id="NF003426">
    <property type="entry name" value="PRK04914.1"/>
    <property type="match status" value="1"/>
</dbReference>
<dbReference type="InterPro" id="IPR014001">
    <property type="entry name" value="Helicase_ATP-bd"/>
</dbReference>
<dbReference type="GO" id="GO:0006355">
    <property type="term" value="P:regulation of DNA-templated transcription"/>
    <property type="evidence" value="ECO:0007669"/>
    <property type="project" value="UniProtKB-UniRule"/>
</dbReference>
<dbReference type="Gene3D" id="3.30.360.80">
    <property type="match status" value="1"/>
</dbReference>
<evidence type="ECO:0000256" key="6">
    <source>
        <dbReference type="ARBA" id="ARBA00023125"/>
    </source>
</evidence>
<keyword evidence="6 9" id="KW-0238">DNA-binding</keyword>
<organism evidence="12 13">
    <name type="scientific">Methylococcus capsulatus</name>
    <dbReference type="NCBI Taxonomy" id="414"/>
    <lineage>
        <taxon>Bacteria</taxon>
        <taxon>Pseudomonadati</taxon>
        <taxon>Pseudomonadota</taxon>
        <taxon>Gammaproteobacteria</taxon>
        <taxon>Methylococcales</taxon>
        <taxon>Methylococcaceae</taxon>
        <taxon>Methylococcus</taxon>
    </lineage>
</organism>
<dbReference type="GO" id="GO:0004386">
    <property type="term" value="F:helicase activity"/>
    <property type="evidence" value="ECO:0007669"/>
    <property type="project" value="UniProtKB-UniRule"/>
</dbReference>
<proteinExistence type="inferred from homology"/>
<dbReference type="EC" id="3.6.4.-" evidence="9"/>